<dbReference type="GO" id="GO:0030313">
    <property type="term" value="C:cell envelope"/>
    <property type="evidence" value="ECO:0007669"/>
    <property type="project" value="UniProtKB-SubCell"/>
</dbReference>
<feature type="chain" id="PRO_5021721617" evidence="4">
    <location>
        <begin position="20"/>
        <end position="385"/>
    </location>
</feature>
<dbReference type="AlphaFoldDB" id="A0A560KLQ4"/>
<reference evidence="6 7" key="1">
    <citation type="submission" date="2019-06" db="EMBL/GenBank/DDBJ databases">
        <title>Genomic Encyclopedia of Type Strains, Phase IV (KMG-V): Genome sequencing to study the core and pangenomes of soil and plant-associated prokaryotes.</title>
        <authorList>
            <person name="Whitman W."/>
        </authorList>
    </citation>
    <scope>NUCLEOTIDE SEQUENCE [LARGE SCALE GENOMIC DNA]</scope>
    <source>
        <strain evidence="6 7">BR 10556</strain>
    </source>
</reference>
<dbReference type="PANTHER" id="PTHR46847">
    <property type="entry name" value="D-ALLOSE-BINDING PERIPLASMIC PROTEIN-RELATED"/>
    <property type="match status" value="1"/>
</dbReference>
<sequence>MTIFLRMLLAVGMACGALAPAGGIDAAAAKSLDIVFVSPGKTGEVYWDMVAQTMRAAGRKLDAHVEVLTSERNYRTMQELGFGVVARADKPDFLILSNEESAAVPILEAAEAAGVRTLLLSNTLIGEDATRFGPPRQKLRTWLGDITTDLQTAGARMANALITTARAEKWQSPDGKIHILGIGGDEITPASIARNAGLKLAADAAPDVVVDRMLFANWTQSEAEHVTANYLGWAARKEIRPAGIWAGNDPMALGALRAIAAAGLIPGRNIEVVGLNWSDDALREIKAGRLLLTDGGHFLLGGWSIVLLRDYADGCDFADASPRVEVKTSAITRDNLGSVGDLIKTRAFDRIDFTRFRAKAGQCGRYDFSLDALISSLALPDGVGD</sequence>
<feature type="domain" description="Periplasmic binding protein" evidence="5">
    <location>
        <begin position="34"/>
        <end position="313"/>
    </location>
</feature>
<comment type="similarity">
    <text evidence="2">Belongs to the bacterial solute-binding protein 2 family.</text>
</comment>
<comment type="caution">
    <text evidence="6">The sequence shown here is derived from an EMBL/GenBank/DDBJ whole genome shotgun (WGS) entry which is preliminary data.</text>
</comment>
<dbReference type="STRING" id="1399419.A5906_03035"/>
<dbReference type="SUPFAM" id="SSF53822">
    <property type="entry name" value="Periplasmic binding protein-like I"/>
    <property type="match status" value="1"/>
</dbReference>
<dbReference type="Gene3D" id="3.40.50.2300">
    <property type="match status" value="2"/>
</dbReference>
<evidence type="ECO:0000256" key="4">
    <source>
        <dbReference type="SAM" id="SignalP"/>
    </source>
</evidence>
<dbReference type="GO" id="GO:0030246">
    <property type="term" value="F:carbohydrate binding"/>
    <property type="evidence" value="ECO:0007669"/>
    <property type="project" value="UniProtKB-ARBA"/>
</dbReference>
<dbReference type="EMBL" id="VITW01000001">
    <property type="protein sequence ID" value="TWB84223.1"/>
    <property type="molecule type" value="Genomic_DNA"/>
</dbReference>
<protein>
    <submittedName>
        <fullName evidence="6">Monosaccharide ABC transporter substrate-binding protein (CUT2 family)</fullName>
    </submittedName>
</protein>
<dbReference type="InterPro" id="IPR028082">
    <property type="entry name" value="Peripla_BP_I"/>
</dbReference>
<evidence type="ECO:0000313" key="6">
    <source>
        <dbReference type="EMBL" id="TWB84223.1"/>
    </source>
</evidence>
<evidence type="ECO:0000256" key="1">
    <source>
        <dbReference type="ARBA" id="ARBA00004196"/>
    </source>
</evidence>
<keyword evidence="7" id="KW-1185">Reference proteome</keyword>
<proteinExistence type="inferred from homology"/>
<feature type="signal peptide" evidence="4">
    <location>
        <begin position="1"/>
        <end position="19"/>
    </location>
</feature>
<gene>
    <name evidence="6" type="ORF">FBZ95_101666</name>
</gene>
<evidence type="ECO:0000259" key="5">
    <source>
        <dbReference type="Pfam" id="PF13407"/>
    </source>
</evidence>
<dbReference type="InterPro" id="IPR025997">
    <property type="entry name" value="SBP_2_dom"/>
</dbReference>
<evidence type="ECO:0000313" key="7">
    <source>
        <dbReference type="Proteomes" id="UP000315914"/>
    </source>
</evidence>
<dbReference type="Pfam" id="PF13407">
    <property type="entry name" value="Peripla_BP_4"/>
    <property type="match status" value="1"/>
</dbReference>
<dbReference type="PANTHER" id="PTHR46847:SF2">
    <property type="entry name" value="ABC TRANSPORTER SUGAR-BINDING PROTEIN"/>
    <property type="match status" value="1"/>
</dbReference>
<name>A0A560KLQ4_9BRAD</name>
<evidence type="ECO:0000256" key="3">
    <source>
        <dbReference type="ARBA" id="ARBA00022729"/>
    </source>
</evidence>
<dbReference type="Proteomes" id="UP000315914">
    <property type="component" value="Unassembled WGS sequence"/>
</dbReference>
<evidence type="ECO:0000256" key="2">
    <source>
        <dbReference type="ARBA" id="ARBA00007639"/>
    </source>
</evidence>
<dbReference type="CDD" id="cd06324">
    <property type="entry name" value="PBP1_ABC_sugar_binding-like"/>
    <property type="match status" value="1"/>
</dbReference>
<keyword evidence="3 4" id="KW-0732">Signal</keyword>
<organism evidence="6 7">
    <name type="scientific">Bradyrhizobium sacchari</name>
    <dbReference type="NCBI Taxonomy" id="1399419"/>
    <lineage>
        <taxon>Bacteria</taxon>
        <taxon>Pseudomonadati</taxon>
        <taxon>Pseudomonadota</taxon>
        <taxon>Alphaproteobacteria</taxon>
        <taxon>Hyphomicrobiales</taxon>
        <taxon>Nitrobacteraceae</taxon>
        <taxon>Bradyrhizobium</taxon>
    </lineage>
</organism>
<accession>A0A560KLQ4</accession>
<comment type="subcellular location">
    <subcellularLocation>
        <location evidence="1">Cell envelope</location>
    </subcellularLocation>
</comment>